<dbReference type="GO" id="GO:0008310">
    <property type="term" value="F:single-stranded DNA 3'-5' DNA exonuclease activity"/>
    <property type="evidence" value="ECO:0007669"/>
    <property type="project" value="UniProtKB-EC"/>
</dbReference>
<dbReference type="CDD" id="cd06138">
    <property type="entry name" value="ExoI_N"/>
    <property type="match status" value="1"/>
</dbReference>
<protein>
    <recommendedName>
        <fullName evidence="4">Exodeoxyribonuclease I</fullName>
        <ecNumber evidence="3">3.1.11.1</ecNumber>
    </recommendedName>
    <alternativeName>
        <fullName evidence="13">DNA deoxyribophosphodiesterase</fullName>
    </alternativeName>
</protein>
<dbReference type="InterPro" id="IPR036397">
    <property type="entry name" value="RNaseH_sf"/>
</dbReference>
<evidence type="ECO:0000256" key="2">
    <source>
        <dbReference type="ARBA" id="ARBA00001946"/>
    </source>
</evidence>
<dbReference type="PROSITE" id="PS51785">
    <property type="entry name" value="EXOI_C"/>
    <property type="match status" value="1"/>
</dbReference>
<dbReference type="EC" id="3.1.11.1" evidence="3"/>
<dbReference type="SUPFAM" id="SSF53098">
    <property type="entry name" value="Ribonuclease H-like"/>
    <property type="match status" value="1"/>
</dbReference>
<dbReference type="Gene3D" id="1.20.1280.70">
    <property type="entry name" value="Exonuclease ExoI, domain 3"/>
    <property type="match status" value="1"/>
</dbReference>
<evidence type="ECO:0000256" key="7">
    <source>
        <dbReference type="ARBA" id="ARBA00022763"/>
    </source>
</evidence>
<dbReference type="InterPro" id="IPR034747">
    <property type="entry name" value="EXOI_SH3"/>
</dbReference>
<accession>T1B4N9</accession>
<evidence type="ECO:0000256" key="1">
    <source>
        <dbReference type="ARBA" id="ARBA00000563"/>
    </source>
</evidence>
<evidence type="ECO:0000259" key="16">
    <source>
        <dbReference type="PROSITE" id="PS51785"/>
    </source>
</evidence>
<dbReference type="GO" id="GO:0003677">
    <property type="term" value="F:DNA binding"/>
    <property type="evidence" value="ECO:0007669"/>
    <property type="project" value="UniProtKB-KW"/>
</dbReference>
<keyword evidence="6" id="KW-0479">Metal-binding</keyword>
<dbReference type="InterPro" id="IPR013620">
    <property type="entry name" value="Exonuc_1_SH3"/>
</dbReference>
<comment type="cofactor">
    <cofactor evidence="2">
        <name>Mg(2+)</name>
        <dbReference type="ChEBI" id="CHEBI:18420"/>
    </cofactor>
</comment>
<gene>
    <name evidence="17" type="ORF">B2A_01784</name>
</gene>
<dbReference type="InterPro" id="IPR012337">
    <property type="entry name" value="RNaseH-like_sf"/>
</dbReference>
<dbReference type="GO" id="GO:0046872">
    <property type="term" value="F:metal ion binding"/>
    <property type="evidence" value="ECO:0007669"/>
    <property type="project" value="UniProtKB-KW"/>
</dbReference>
<evidence type="ECO:0000256" key="10">
    <source>
        <dbReference type="ARBA" id="ARBA00022842"/>
    </source>
</evidence>
<dbReference type="InterPro" id="IPR058561">
    <property type="entry name" value="Exonuc_1_C"/>
</dbReference>
<keyword evidence="7" id="KW-0227">DNA damage</keyword>
<keyword evidence="11" id="KW-0238">DNA-binding</keyword>
<dbReference type="PIRSF" id="PIRSF000977">
    <property type="entry name" value="Exodeoxyribonuclease_I"/>
    <property type="match status" value="1"/>
</dbReference>
<reference evidence="17" key="2">
    <citation type="journal article" date="2014" name="ISME J.">
        <title>Microbial stratification in low pH oxic and suboxic macroscopic growths along an acid mine drainage.</title>
        <authorList>
            <person name="Mendez-Garcia C."/>
            <person name="Mesa V."/>
            <person name="Sprenger R.R."/>
            <person name="Richter M."/>
            <person name="Diez M.S."/>
            <person name="Solano J."/>
            <person name="Bargiela R."/>
            <person name="Golyshina O.V."/>
            <person name="Manteca A."/>
            <person name="Ramos J.L."/>
            <person name="Gallego J.R."/>
            <person name="Llorente I."/>
            <person name="Martins Dos Santos V.A."/>
            <person name="Jensen O.N."/>
            <person name="Pelaez A.I."/>
            <person name="Sanchez J."/>
            <person name="Ferrer M."/>
        </authorList>
    </citation>
    <scope>NUCLEOTIDE SEQUENCE</scope>
</reference>
<dbReference type="Pfam" id="PF26016">
    <property type="entry name" value="ExoI_C"/>
    <property type="match status" value="1"/>
</dbReference>
<evidence type="ECO:0000256" key="14">
    <source>
        <dbReference type="ARBA" id="ARBA00046792"/>
    </source>
</evidence>
<keyword evidence="5" id="KW-0540">Nuclease</keyword>
<dbReference type="Pfam" id="PF08411">
    <property type="entry name" value="ExoI_SH3"/>
    <property type="match status" value="1"/>
</dbReference>
<dbReference type="Gene3D" id="1.10.287.1240">
    <property type="match status" value="1"/>
</dbReference>
<dbReference type="EMBL" id="AUZZ01001277">
    <property type="protein sequence ID" value="EQD64927.1"/>
    <property type="molecule type" value="Genomic_DNA"/>
</dbReference>
<sequence length="486" mass="54487">MSNDSFYWHDYETSGADPARDRPLQFAGIRSNLALEPIEAPQVFFCQPAPDVLPHPDACLLTGITPQRAQREGLPETAFAARVHELLAVPGTCGVGWNSLRFDDEISRHLFYRNFFDPYAREWQHGNSRWDLIDLARMAYALRPAGMQWPLREDGAPSFKLEHLARANGCEPRQAHDALSDVKSLLCLARKLKTAQPRLWDWYYGLRRKQQALALLDCAHMTPVLHVSQRYPASRGCLAVVTPISVHPLQANKVIVADLAPDPVAWMHLDVDDLAERLFTARADLPEDIVRVPLKTVSINRAPALAALEVLKGVDQARIGLDLDVCLAHAVALRACAGLAERVRALYARETHAETVDPELALYRGFLPDADKPLLAAVRSAPPSALAEYSTRFRDARYRTLLQRYRARHYAQTLNDEESRTWRDFRRQRLMQPGALGTLGLDDYFALIAQRHAEPARSGADLALLDQLEAWGLALTAEIALEHDDA</sequence>
<feature type="domain" description="ExoI C-terminal" evidence="16">
    <location>
        <begin position="354"/>
        <end position="476"/>
    </location>
</feature>
<proteinExistence type="predicted"/>
<evidence type="ECO:0000256" key="6">
    <source>
        <dbReference type="ARBA" id="ARBA00022723"/>
    </source>
</evidence>
<keyword evidence="10" id="KW-0460">Magnesium</keyword>
<feature type="domain" description="ExoI SH3-like" evidence="15">
    <location>
        <begin position="197"/>
        <end position="351"/>
    </location>
</feature>
<evidence type="ECO:0000256" key="13">
    <source>
        <dbReference type="ARBA" id="ARBA00031220"/>
    </source>
</evidence>
<keyword evidence="9 17" id="KW-0269">Exonuclease</keyword>
<dbReference type="GO" id="GO:0006281">
    <property type="term" value="P:DNA repair"/>
    <property type="evidence" value="ECO:0007669"/>
    <property type="project" value="UniProtKB-KW"/>
</dbReference>
<comment type="caution">
    <text evidence="17">The sequence shown here is derived from an EMBL/GenBank/DDBJ whole genome shotgun (WGS) entry which is preliminary data.</text>
</comment>
<dbReference type="FunFam" id="3.30.420.10:FF:000033">
    <property type="entry name" value="Exodeoxyribonuclease I"/>
    <property type="match status" value="1"/>
</dbReference>
<name>T1B4N9_9ZZZZ</name>
<evidence type="ECO:0000256" key="3">
    <source>
        <dbReference type="ARBA" id="ARBA00012108"/>
    </source>
</evidence>
<dbReference type="PROSITE" id="PS51784">
    <property type="entry name" value="EXOI_SH3"/>
    <property type="match status" value="1"/>
</dbReference>
<dbReference type="Pfam" id="PF00929">
    <property type="entry name" value="RNase_T"/>
    <property type="match status" value="1"/>
</dbReference>
<evidence type="ECO:0000256" key="4">
    <source>
        <dbReference type="ARBA" id="ARBA00019900"/>
    </source>
</evidence>
<evidence type="ECO:0000256" key="8">
    <source>
        <dbReference type="ARBA" id="ARBA00022801"/>
    </source>
</evidence>
<dbReference type="InterPro" id="IPR023607">
    <property type="entry name" value="Exodeoxyribonuclease_I"/>
</dbReference>
<keyword evidence="12" id="KW-0234">DNA repair</keyword>
<evidence type="ECO:0000256" key="9">
    <source>
        <dbReference type="ARBA" id="ARBA00022839"/>
    </source>
</evidence>
<keyword evidence="8" id="KW-0378">Hydrolase</keyword>
<evidence type="ECO:0000259" key="15">
    <source>
        <dbReference type="PROSITE" id="PS51784"/>
    </source>
</evidence>
<dbReference type="AlphaFoldDB" id="T1B4N9"/>
<comment type="subunit">
    <text evidence="14">Monomer. Interacts with ssb (via C-terminus); this interaction stimulates the exonuclease activity by recruiting the enzyme to its substrate.</text>
</comment>
<evidence type="ECO:0000256" key="11">
    <source>
        <dbReference type="ARBA" id="ARBA00023125"/>
    </source>
</evidence>
<reference evidence="17" key="1">
    <citation type="submission" date="2013-08" db="EMBL/GenBank/DDBJ databases">
        <authorList>
            <person name="Mendez C."/>
            <person name="Richter M."/>
            <person name="Ferrer M."/>
            <person name="Sanchez J."/>
        </authorList>
    </citation>
    <scope>NUCLEOTIDE SEQUENCE</scope>
</reference>
<dbReference type="NCBIfam" id="NF008746">
    <property type="entry name" value="PRK11779.1"/>
    <property type="match status" value="1"/>
</dbReference>
<evidence type="ECO:0000256" key="12">
    <source>
        <dbReference type="ARBA" id="ARBA00023204"/>
    </source>
</evidence>
<dbReference type="Gene3D" id="3.30.1520.20">
    <property type="entry name" value="Exonuclease ExoI, domain 2"/>
    <property type="match status" value="1"/>
</dbReference>
<organism evidence="17">
    <name type="scientific">mine drainage metagenome</name>
    <dbReference type="NCBI Taxonomy" id="410659"/>
    <lineage>
        <taxon>unclassified sequences</taxon>
        <taxon>metagenomes</taxon>
        <taxon>ecological metagenomes</taxon>
    </lineage>
</organism>
<evidence type="ECO:0000313" key="17">
    <source>
        <dbReference type="EMBL" id="EQD64927.1"/>
    </source>
</evidence>
<evidence type="ECO:0000256" key="5">
    <source>
        <dbReference type="ARBA" id="ARBA00022722"/>
    </source>
</evidence>
<comment type="catalytic activity">
    <reaction evidence="1">
        <text>Exonucleolytic cleavage in the 3'- to 5'-direction to yield nucleoside 5'-phosphates.</text>
        <dbReference type="EC" id="3.1.11.1"/>
    </reaction>
</comment>
<dbReference type="InterPro" id="IPR038649">
    <property type="entry name" value="EXOI_SH3_sf"/>
</dbReference>
<dbReference type="Gene3D" id="3.30.420.10">
    <property type="entry name" value="Ribonuclease H-like superfamily/Ribonuclease H"/>
    <property type="match status" value="1"/>
</dbReference>
<dbReference type="InterPro" id="IPR013520">
    <property type="entry name" value="Ribonucl_H"/>
</dbReference>